<evidence type="ECO:0000313" key="2">
    <source>
        <dbReference type="Proteomes" id="UP000000936"/>
    </source>
</evidence>
<sequence>MPPDQLAPNSSDQLFYKLNLHSTSLRWE</sequence>
<dbReference type="KEGG" id="pfr:PFREUD_16900"/>
<dbReference type="AlphaFoldDB" id="D7GF90"/>
<gene>
    <name evidence="1" type="ordered locus">PFREUD_16900</name>
</gene>
<dbReference type="Proteomes" id="UP000000936">
    <property type="component" value="Chromosome"/>
</dbReference>
<evidence type="ECO:0000313" key="1">
    <source>
        <dbReference type="EMBL" id="CBL57201.1"/>
    </source>
</evidence>
<organism evidence="1 2">
    <name type="scientific">Propionibacterium freudenreichii subsp. shermanii (strain ATCC 9614 / DSM 4902 / CIP 103027 / NCIMB 8099 / CIRM-BIA1)</name>
    <dbReference type="NCBI Taxonomy" id="754252"/>
    <lineage>
        <taxon>Bacteria</taxon>
        <taxon>Bacillati</taxon>
        <taxon>Actinomycetota</taxon>
        <taxon>Actinomycetes</taxon>
        <taxon>Propionibacteriales</taxon>
        <taxon>Propionibacteriaceae</taxon>
        <taxon>Propionibacterium</taxon>
    </lineage>
</organism>
<keyword evidence="2" id="KW-1185">Reference proteome</keyword>
<accession>D7GF90</accession>
<dbReference type="HOGENOM" id="CLU_3412791_0_0_11"/>
<protein>
    <submittedName>
        <fullName evidence="1">Uncharacterized protein</fullName>
    </submittedName>
</protein>
<dbReference type="EMBL" id="FN806773">
    <property type="protein sequence ID" value="CBL57201.1"/>
    <property type="molecule type" value="Genomic_DNA"/>
</dbReference>
<proteinExistence type="predicted"/>
<reference evidence="1 2" key="1">
    <citation type="journal article" date="2010" name="PLoS ONE">
        <title>The complete genome of Propionibacterium freudenreichii CIRM-BIA1, a hardy actinobacterium with food and probiotic applications.</title>
        <authorList>
            <person name="Falentin H."/>
            <person name="Deutsch S.M."/>
            <person name="Jan G."/>
            <person name="Loux V."/>
            <person name="Thierry A."/>
            <person name="Parayre S."/>
            <person name="Maillard M.B."/>
            <person name="Dherbecourt J."/>
            <person name="Cousin F.J."/>
            <person name="Jardin J."/>
            <person name="Siguier P."/>
            <person name="Couloux A."/>
            <person name="Barbe V."/>
            <person name="Vacherie B."/>
            <person name="Wincker P."/>
            <person name="Gibrat J.F."/>
            <person name="Gaillardin C."/>
            <person name="Lortal S."/>
        </authorList>
    </citation>
    <scope>NUCLEOTIDE SEQUENCE [LARGE SCALE GENOMIC DNA]</scope>
    <source>
        <strain evidence="2">ATCC 9614 / DSM 4902 / CIP 103027 / NCIMB 8099 / CIRM-BIA1</strain>
    </source>
</reference>
<name>D7GF90_PROFC</name>